<dbReference type="InterPro" id="IPR018062">
    <property type="entry name" value="HTH_AraC-typ_CS"/>
</dbReference>
<dbReference type="SUPFAM" id="SSF46689">
    <property type="entry name" value="Homeodomain-like"/>
    <property type="match status" value="2"/>
</dbReference>
<dbReference type="Proteomes" id="UP001172055">
    <property type="component" value="Unassembled WGS sequence"/>
</dbReference>
<keyword evidence="3" id="KW-0804">Transcription</keyword>
<dbReference type="SUPFAM" id="SSF51215">
    <property type="entry name" value="Regulatory protein AraC"/>
    <property type="match status" value="1"/>
</dbReference>
<dbReference type="PROSITE" id="PS00041">
    <property type="entry name" value="HTH_ARAC_FAMILY_1"/>
    <property type="match status" value="1"/>
</dbReference>
<dbReference type="RefSeq" id="WP_301723649.1">
    <property type="nucleotide sequence ID" value="NZ_JAUJWV010000001.1"/>
</dbReference>
<keyword evidence="2" id="KW-0238">DNA-binding</keyword>
<dbReference type="InterPro" id="IPR003313">
    <property type="entry name" value="AraC-bd"/>
</dbReference>
<evidence type="ECO:0000313" key="5">
    <source>
        <dbReference type="EMBL" id="MDN7242137.1"/>
    </source>
</evidence>
<keyword evidence="1" id="KW-0805">Transcription regulation</keyword>
<dbReference type="EMBL" id="JAUJWV010000001">
    <property type="protein sequence ID" value="MDN7242137.1"/>
    <property type="molecule type" value="Genomic_DNA"/>
</dbReference>
<comment type="caution">
    <text evidence="5">The sequence shown here is derived from an EMBL/GenBank/DDBJ whole genome shotgun (WGS) entry which is preliminary data.</text>
</comment>
<accession>A0ABT8N3B1</accession>
<dbReference type="PANTHER" id="PTHR43280">
    <property type="entry name" value="ARAC-FAMILY TRANSCRIPTIONAL REGULATOR"/>
    <property type="match status" value="1"/>
</dbReference>
<evidence type="ECO:0000256" key="3">
    <source>
        <dbReference type="ARBA" id="ARBA00023163"/>
    </source>
</evidence>
<evidence type="ECO:0000256" key="2">
    <source>
        <dbReference type="ARBA" id="ARBA00023125"/>
    </source>
</evidence>
<dbReference type="Pfam" id="PF02311">
    <property type="entry name" value="AraC_binding"/>
    <property type="match status" value="1"/>
</dbReference>
<dbReference type="PANTHER" id="PTHR43280:SF28">
    <property type="entry name" value="HTH-TYPE TRANSCRIPTIONAL ACTIVATOR RHAS"/>
    <property type="match status" value="1"/>
</dbReference>
<gene>
    <name evidence="5" type="ORF">QWY14_10020</name>
</gene>
<dbReference type="InterPro" id="IPR018060">
    <property type="entry name" value="HTH_AraC"/>
</dbReference>
<dbReference type="Gene3D" id="1.10.10.60">
    <property type="entry name" value="Homeodomain-like"/>
    <property type="match status" value="2"/>
</dbReference>
<evidence type="ECO:0000256" key="1">
    <source>
        <dbReference type="ARBA" id="ARBA00023015"/>
    </source>
</evidence>
<dbReference type="InterPro" id="IPR009057">
    <property type="entry name" value="Homeodomain-like_sf"/>
</dbReference>
<proteinExistence type="predicted"/>
<sequence>MAYYREHAAHNWTEDSVRLIVSPSQFAKTSFFYVEEAGYFRTQPGYFTEREQLNSFLIVVTHSGTGFLTFKGKKYMLKKNEAFFIHCMEYQYYETDETDLWEFSWVHLNGAAINGYYQYFQLAESPVVTLKNPETVKSTLQQLLQLHRKFNPFSEPLSSKLLTDLLTEFLYSANDPQTAGAYVPDTMKAIMRYLEHHFNEPVSLDRLAELFNISKYHLAKEFKKYSGLTPNEFLISCRITYAKNSLKYTNQPVADIAEEAGIPNVSHFINLFKQREGSTPLAFRKNWQRPK</sequence>
<keyword evidence="6" id="KW-1185">Reference proteome</keyword>
<reference evidence="5 6" key="1">
    <citation type="submission" date="2023-06" db="EMBL/GenBank/DDBJ databases">
        <title>Novel species in genus Planococcus.</title>
        <authorList>
            <person name="Ning S."/>
        </authorList>
    </citation>
    <scope>NUCLEOTIDE SEQUENCE [LARGE SCALE GENOMIC DNA]</scope>
    <source>
        <strain evidence="5 6">N028</strain>
    </source>
</reference>
<name>A0ABT8N3B1_9BACL</name>
<dbReference type="Pfam" id="PF12833">
    <property type="entry name" value="HTH_18"/>
    <property type="match status" value="1"/>
</dbReference>
<organism evidence="5 6">
    <name type="scientific">Planococcus shixiaomingii</name>
    <dbReference type="NCBI Taxonomy" id="3058393"/>
    <lineage>
        <taxon>Bacteria</taxon>
        <taxon>Bacillati</taxon>
        <taxon>Bacillota</taxon>
        <taxon>Bacilli</taxon>
        <taxon>Bacillales</taxon>
        <taxon>Caryophanaceae</taxon>
        <taxon>Planococcus</taxon>
    </lineage>
</organism>
<evidence type="ECO:0000259" key="4">
    <source>
        <dbReference type="PROSITE" id="PS01124"/>
    </source>
</evidence>
<evidence type="ECO:0000313" key="6">
    <source>
        <dbReference type="Proteomes" id="UP001172055"/>
    </source>
</evidence>
<dbReference type="Gene3D" id="2.60.120.280">
    <property type="entry name" value="Regulatory protein AraC"/>
    <property type="match status" value="1"/>
</dbReference>
<feature type="domain" description="HTH araC/xylS-type" evidence="4">
    <location>
        <begin position="188"/>
        <end position="286"/>
    </location>
</feature>
<dbReference type="PROSITE" id="PS01124">
    <property type="entry name" value="HTH_ARAC_FAMILY_2"/>
    <property type="match status" value="1"/>
</dbReference>
<dbReference type="InterPro" id="IPR037923">
    <property type="entry name" value="HTH-like"/>
</dbReference>
<dbReference type="SMART" id="SM00342">
    <property type="entry name" value="HTH_ARAC"/>
    <property type="match status" value="1"/>
</dbReference>
<protein>
    <submittedName>
        <fullName evidence="5">AraC family transcriptional regulator</fullName>
    </submittedName>
</protein>